<evidence type="ECO:0000256" key="4">
    <source>
        <dbReference type="PROSITE-ProRule" id="PRU00834"/>
    </source>
</evidence>
<feature type="domain" description="DNL-type" evidence="6">
    <location>
        <begin position="95"/>
        <end position="190"/>
    </location>
</feature>
<evidence type="ECO:0000313" key="7">
    <source>
        <dbReference type="EMBL" id="KAF6228296.1"/>
    </source>
</evidence>
<dbReference type="GO" id="GO:0005739">
    <property type="term" value="C:mitochondrion"/>
    <property type="evidence" value="ECO:0007669"/>
    <property type="project" value="TreeGrafter"/>
</dbReference>
<dbReference type="Pfam" id="PF05180">
    <property type="entry name" value="zf-DNL"/>
    <property type="match status" value="1"/>
</dbReference>
<evidence type="ECO:0000256" key="1">
    <source>
        <dbReference type="ARBA" id="ARBA00022723"/>
    </source>
</evidence>
<dbReference type="PANTHER" id="PTHR20922">
    <property type="entry name" value="DNL-TYPE ZINC FINGER PROTEIN"/>
    <property type="match status" value="1"/>
</dbReference>
<keyword evidence="3" id="KW-0862">Zinc</keyword>
<dbReference type="InterPro" id="IPR024158">
    <property type="entry name" value="Mt_import_TIM15"/>
</dbReference>
<dbReference type="GO" id="GO:0006457">
    <property type="term" value="P:protein folding"/>
    <property type="evidence" value="ECO:0007669"/>
    <property type="project" value="TreeGrafter"/>
</dbReference>
<feature type="region of interest" description="Disordered" evidence="5">
    <location>
        <begin position="65"/>
        <end position="95"/>
    </location>
</feature>
<dbReference type="GO" id="GO:0008270">
    <property type="term" value="F:zinc ion binding"/>
    <property type="evidence" value="ECO:0007669"/>
    <property type="project" value="UniProtKB-KW"/>
</dbReference>
<gene>
    <name evidence="7" type="ORF">HO133_008026</name>
</gene>
<dbReference type="GO" id="GO:0051087">
    <property type="term" value="F:protein-folding chaperone binding"/>
    <property type="evidence" value="ECO:0007669"/>
    <property type="project" value="TreeGrafter"/>
</dbReference>
<dbReference type="PROSITE" id="PS51501">
    <property type="entry name" value="ZF_DNL"/>
    <property type="match status" value="1"/>
</dbReference>
<dbReference type="InterPro" id="IPR007853">
    <property type="entry name" value="Znf_DNL-typ"/>
</dbReference>
<evidence type="ECO:0000313" key="8">
    <source>
        <dbReference type="Proteomes" id="UP000593566"/>
    </source>
</evidence>
<dbReference type="PANTHER" id="PTHR20922:SF13">
    <property type="entry name" value="DNL-TYPE ZINC FINGER PROTEIN"/>
    <property type="match status" value="1"/>
</dbReference>
<proteinExistence type="predicted"/>
<evidence type="ECO:0000259" key="6">
    <source>
        <dbReference type="PROSITE" id="PS51501"/>
    </source>
</evidence>
<dbReference type="EMBL" id="JACCJB010000004">
    <property type="protein sequence ID" value="KAF6228296.1"/>
    <property type="molecule type" value="Genomic_DNA"/>
</dbReference>
<comment type="caution">
    <text evidence="7">The sequence shown here is derived from an EMBL/GenBank/DDBJ whole genome shotgun (WGS) entry which is preliminary data.</text>
</comment>
<dbReference type="AlphaFoldDB" id="A0A8H6CS09"/>
<evidence type="ECO:0000256" key="3">
    <source>
        <dbReference type="ARBA" id="ARBA00022833"/>
    </source>
</evidence>
<dbReference type="Proteomes" id="UP000593566">
    <property type="component" value="Unassembled WGS sequence"/>
</dbReference>
<name>A0A8H6CS09_9LECA</name>
<keyword evidence="2 4" id="KW-0863">Zinc-finger</keyword>
<dbReference type="GO" id="GO:0050821">
    <property type="term" value="P:protein stabilization"/>
    <property type="evidence" value="ECO:0007669"/>
    <property type="project" value="TreeGrafter"/>
</dbReference>
<organism evidence="7 8">
    <name type="scientific">Letharia lupina</name>
    <dbReference type="NCBI Taxonomy" id="560253"/>
    <lineage>
        <taxon>Eukaryota</taxon>
        <taxon>Fungi</taxon>
        <taxon>Dikarya</taxon>
        <taxon>Ascomycota</taxon>
        <taxon>Pezizomycotina</taxon>
        <taxon>Lecanoromycetes</taxon>
        <taxon>OSLEUM clade</taxon>
        <taxon>Lecanoromycetidae</taxon>
        <taxon>Lecanorales</taxon>
        <taxon>Lecanorineae</taxon>
        <taxon>Parmeliaceae</taxon>
        <taxon>Letharia</taxon>
    </lineage>
</organism>
<feature type="compositionally biased region" description="Polar residues" evidence="5">
    <location>
        <begin position="65"/>
        <end position="77"/>
    </location>
</feature>
<accession>A0A8H6CS09</accession>
<dbReference type="GO" id="GO:0030150">
    <property type="term" value="P:protein import into mitochondrial matrix"/>
    <property type="evidence" value="ECO:0007669"/>
    <property type="project" value="TreeGrafter"/>
</dbReference>
<dbReference type="RefSeq" id="XP_037156230.1">
    <property type="nucleotide sequence ID" value="XM_037298894.1"/>
</dbReference>
<dbReference type="GeneID" id="59336423"/>
<keyword evidence="1" id="KW-0479">Metal-binding</keyword>
<keyword evidence="8" id="KW-1185">Reference proteome</keyword>
<reference evidence="7 8" key="1">
    <citation type="journal article" date="2020" name="Genomics">
        <title>Complete, high-quality genomes from long-read metagenomic sequencing of two wolf lichen thalli reveals enigmatic genome architecture.</title>
        <authorList>
            <person name="McKenzie S.K."/>
            <person name="Walston R.F."/>
            <person name="Allen J.L."/>
        </authorList>
    </citation>
    <scope>NUCLEOTIDE SEQUENCE [LARGE SCALE GENOMIC DNA]</scope>
    <source>
        <strain evidence="7">WasteWater1</strain>
    </source>
</reference>
<sequence>MMKADQILSIIFRQLRPSLHQPHSANSHLRPLSQFAPLRHPSFPRPSCTPKHRIAQPSFALRNCQTRRVSDSTSAPSSAVAHSPNYPSNTQSPLEKPPAYELTFTCKPCKHRSTHTISKQGYHKGTVLITCPECSNRHVISDHLKIFGDQPFTIEDLMRQKGQLVKRGTLGGKGDLEFWDDGSQTGKDTLEGHQ</sequence>
<evidence type="ECO:0000256" key="5">
    <source>
        <dbReference type="SAM" id="MobiDB-lite"/>
    </source>
</evidence>
<evidence type="ECO:0000256" key="2">
    <source>
        <dbReference type="ARBA" id="ARBA00022771"/>
    </source>
</evidence>
<protein>
    <recommendedName>
        <fullName evidence="6">DNL-type domain-containing protein</fullName>
    </recommendedName>
</protein>